<organism evidence="2 3">
    <name type="scientific">Platanthera zijinensis</name>
    <dbReference type="NCBI Taxonomy" id="2320716"/>
    <lineage>
        <taxon>Eukaryota</taxon>
        <taxon>Viridiplantae</taxon>
        <taxon>Streptophyta</taxon>
        <taxon>Embryophyta</taxon>
        <taxon>Tracheophyta</taxon>
        <taxon>Spermatophyta</taxon>
        <taxon>Magnoliopsida</taxon>
        <taxon>Liliopsida</taxon>
        <taxon>Asparagales</taxon>
        <taxon>Orchidaceae</taxon>
        <taxon>Orchidoideae</taxon>
        <taxon>Orchideae</taxon>
        <taxon>Orchidinae</taxon>
        <taxon>Platanthera</taxon>
    </lineage>
</organism>
<dbReference type="Proteomes" id="UP001418222">
    <property type="component" value="Unassembled WGS sequence"/>
</dbReference>
<name>A0AAP0AYN6_9ASPA</name>
<evidence type="ECO:0000256" key="1">
    <source>
        <dbReference type="SAM" id="MobiDB-lite"/>
    </source>
</evidence>
<proteinExistence type="predicted"/>
<dbReference type="AlphaFoldDB" id="A0AAP0AYN6"/>
<evidence type="ECO:0000313" key="3">
    <source>
        <dbReference type="Proteomes" id="UP001418222"/>
    </source>
</evidence>
<feature type="region of interest" description="Disordered" evidence="1">
    <location>
        <begin position="79"/>
        <end position="122"/>
    </location>
</feature>
<gene>
    <name evidence="2" type="ORF">KSP39_PZI022027</name>
</gene>
<evidence type="ECO:0000313" key="2">
    <source>
        <dbReference type="EMBL" id="KAK8919327.1"/>
    </source>
</evidence>
<accession>A0AAP0AYN6</accession>
<keyword evidence="3" id="KW-1185">Reference proteome</keyword>
<dbReference type="EMBL" id="JBBWWQ010000019">
    <property type="protein sequence ID" value="KAK8919327.1"/>
    <property type="molecule type" value="Genomic_DNA"/>
</dbReference>
<reference evidence="2 3" key="1">
    <citation type="journal article" date="2022" name="Nat. Plants">
        <title>Genomes of leafy and leafless Platanthera orchids illuminate the evolution of mycoheterotrophy.</title>
        <authorList>
            <person name="Li M.H."/>
            <person name="Liu K.W."/>
            <person name="Li Z."/>
            <person name="Lu H.C."/>
            <person name="Ye Q.L."/>
            <person name="Zhang D."/>
            <person name="Wang J.Y."/>
            <person name="Li Y.F."/>
            <person name="Zhong Z.M."/>
            <person name="Liu X."/>
            <person name="Yu X."/>
            <person name="Liu D.K."/>
            <person name="Tu X.D."/>
            <person name="Liu B."/>
            <person name="Hao Y."/>
            <person name="Liao X.Y."/>
            <person name="Jiang Y.T."/>
            <person name="Sun W.H."/>
            <person name="Chen J."/>
            <person name="Chen Y.Q."/>
            <person name="Ai Y."/>
            <person name="Zhai J.W."/>
            <person name="Wu S.S."/>
            <person name="Zhou Z."/>
            <person name="Hsiao Y.Y."/>
            <person name="Wu W.L."/>
            <person name="Chen Y.Y."/>
            <person name="Lin Y.F."/>
            <person name="Hsu J.L."/>
            <person name="Li C.Y."/>
            <person name="Wang Z.W."/>
            <person name="Zhao X."/>
            <person name="Zhong W.Y."/>
            <person name="Ma X.K."/>
            <person name="Ma L."/>
            <person name="Huang J."/>
            <person name="Chen G.Z."/>
            <person name="Huang M.Z."/>
            <person name="Huang L."/>
            <person name="Peng D.H."/>
            <person name="Luo Y.B."/>
            <person name="Zou S.Q."/>
            <person name="Chen S.P."/>
            <person name="Lan S."/>
            <person name="Tsai W.C."/>
            <person name="Van de Peer Y."/>
            <person name="Liu Z.J."/>
        </authorList>
    </citation>
    <scope>NUCLEOTIDE SEQUENCE [LARGE SCALE GENOMIC DNA]</scope>
    <source>
        <strain evidence="2">Lor287</strain>
    </source>
</reference>
<protein>
    <submittedName>
        <fullName evidence="2">Uncharacterized protein</fullName>
    </submittedName>
</protein>
<comment type="caution">
    <text evidence="2">The sequence shown here is derived from an EMBL/GenBank/DDBJ whole genome shotgun (WGS) entry which is preliminary data.</text>
</comment>
<sequence>MASGRRWFGRRRILRSTHEREGVEEDLVRGLEARRTTGCHGAVVALLNFSYSKNKGKAPEDVHLHYLLLHDIDLIDSGGVELPPYESEDGERSPEAEAEAEAAEQQTSREGRRKGVPWRERD</sequence>